<dbReference type="InterPro" id="IPR027417">
    <property type="entry name" value="P-loop_NTPase"/>
</dbReference>
<evidence type="ECO:0000256" key="1">
    <source>
        <dbReference type="ARBA" id="ARBA00004429"/>
    </source>
</evidence>
<evidence type="ECO:0000313" key="16">
    <source>
        <dbReference type="Proteomes" id="UP001224674"/>
    </source>
</evidence>
<dbReference type="FunFam" id="3.40.50.300:FF:000221">
    <property type="entry name" value="Multidrug ABC transporter ATP-binding protein"/>
    <property type="match status" value="1"/>
</dbReference>
<keyword evidence="8 12" id="KW-1133">Transmembrane helix</keyword>
<evidence type="ECO:0000256" key="3">
    <source>
        <dbReference type="ARBA" id="ARBA00022475"/>
    </source>
</evidence>
<evidence type="ECO:0000256" key="6">
    <source>
        <dbReference type="ARBA" id="ARBA00022741"/>
    </source>
</evidence>
<sequence>MTSTTAEAMSPDEIEAPAEKGPADPGQNADALADVMAPARNRVRIAVVLQVLASVATIVPFVGMAELAKTFLTTGTTDQSNTTDQSKVWMIVGIVVAALVARTVLGGFALVLTHAADLRVQHATRVRMVERLGQAPLGWFSRHASGLVRKATTDDIAAIHYLVAHAAVDAAAAITVPLAGVAYLLVLDWRLALAGVATIPIYVAVYAVMTRGAAEKSAQVNAGLERISQTIVEFVSGISVVKTFGQAGRAHAAYRKAAEEFSDGYAGWVGPMLRTDALATILISAPVVLLVNLACGAWFVSAGWVSVVDVVTAAVVAMTLPTAIMKVSFSMEARQSATAAAGRIATVLATPVLPEPVRGREPSSDEVRFEDVSFSYDGQHRVLDDINLTLPEGKVTALVGPSGSGKSTLASLAARFSDPTVGRVLLGGVDLREMTTDTLYQHVGFVLQDVQLLQASVADNIRLARPDASLDEVRHVARLAQIDDHLTGLPRGYDSVIGVDAQLSGGQAQRVSIARALLADPPVLILDEATAFTDPESEARIQAALSHLVGGRTLLVIAHRLATISTADQIVVLDHGRITETGTHRELLAAEGQYARMWHAHRHTTVEESQA</sequence>
<dbReference type="PROSITE" id="PS00211">
    <property type="entry name" value="ABC_TRANSPORTER_1"/>
    <property type="match status" value="1"/>
</dbReference>
<feature type="domain" description="ABC transmembrane type-1" evidence="14">
    <location>
        <begin position="45"/>
        <end position="336"/>
    </location>
</feature>
<feature type="transmembrane region" description="Helical" evidence="12">
    <location>
        <begin position="191"/>
        <end position="209"/>
    </location>
</feature>
<feature type="transmembrane region" description="Helical" evidence="12">
    <location>
        <begin position="159"/>
        <end position="185"/>
    </location>
</feature>
<comment type="similarity">
    <text evidence="10">Belongs to the ABC transporter superfamily. Siderophore-Fe(3+) uptake transporter (SIUT) (TC 3.A.1.21) family.</text>
</comment>
<keyword evidence="5 12" id="KW-0812">Transmembrane</keyword>
<dbReference type="CDD" id="cd07346">
    <property type="entry name" value="ABC_6TM_exporters"/>
    <property type="match status" value="1"/>
</dbReference>
<protein>
    <submittedName>
        <fullName evidence="15">ABC transporter ATP-binding protein</fullName>
    </submittedName>
</protein>
<dbReference type="SUPFAM" id="SSF52540">
    <property type="entry name" value="P-loop containing nucleoside triphosphate hydrolases"/>
    <property type="match status" value="1"/>
</dbReference>
<dbReference type="EMBL" id="CP122566">
    <property type="protein sequence ID" value="WGH92531.1"/>
    <property type="molecule type" value="Genomic_DNA"/>
</dbReference>
<keyword evidence="3" id="KW-1003">Cell membrane</keyword>
<evidence type="ECO:0000256" key="7">
    <source>
        <dbReference type="ARBA" id="ARBA00022840"/>
    </source>
</evidence>
<feature type="transmembrane region" description="Helical" evidence="12">
    <location>
        <begin position="88"/>
        <end position="112"/>
    </location>
</feature>
<dbReference type="PANTHER" id="PTHR43394">
    <property type="entry name" value="ATP-DEPENDENT PERMEASE MDL1, MITOCHONDRIAL"/>
    <property type="match status" value="1"/>
</dbReference>
<evidence type="ECO:0000256" key="9">
    <source>
        <dbReference type="ARBA" id="ARBA00023136"/>
    </source>
</evidence>
<accession>A0AAJ6AM63</accession>
<organism evidence="15 16">
    <name type="scientific">Auritidibacter ignavus</name>
    <dbReference type="NCBI Taxonomy" id="678932"/>
    <lineage>
        <taxon>Bacteria</taxon>
        <taxon>Bacillati</taxon>
        <taxon>Actinomycetota</taxon>
        <taxon>Actinomycetes</taxon>
        <taxon>Micrococcales</taxon>
        <taxon>Micrococcaceae</taxon>
        <taxon>Auritidibacter</taxon>
    </lineage>
</organism>
<comment type="subcellular location">
    <subcellularLocation>
        <location evidence="1">Cell inner membrane</location>
        <topology evidence="1">Multi-pass membrane protein</topology>
    </subcellularLocation>
</comment>
<evidence type="ECO:0000256" key="12">
    <source>
        <dbReference type="SAM" id="Phobius"/>
    </source>
</evidence>
<name>A0AAJ6AM63_9MICC</name>
<feature type="transmembrane region" description="Helical" evidence="12">
    <location>
        <begin position="45"/>
        <end position="68"/>
    </location>
</feature>
<keyword evidence="7 15" id="KW-0067">ATP-binding</keyword>
<dbReference type="PROSITE" id="PS50929">
    <property type="entry name" value="ABC_TM1F"/>
    <property type="match status" value="1"/>
</dbReference>
<dbReference type="GO" id="GO:0015421">
    <property type="term" value="F:ABC-type oligopeptide transporter activity"/>
    <property type="evidence" value="ECO:0007669"/>
    <property type="project" value="TreeGrafter"/>
</dbReference>
<evidence type="ECO:0000256" key="2">
    <source>
        <dbReference type="ARBA" id="ARBA00022448"/>
    </source>
</evidence>
<dbReference type="InterPro" id="IPR003593">
    <property type="entry name" value="AAA+_ATPase"/>
</dbReference>
<evidence type="ECO:0000259" key="14">
    <source>
        <dbReference type="PROSITE" id="PS50929"/>
    </source>
</evidence>
<keyword evidence="4" id="KW-0997">Cell inner membrane</keyword>
<evidence type="ECO:0000256" key="8">
    <source>
        <dbReference type="ARBA" id="ARBA00022989"/>
    </source>
</evidence>
<evidence type="ECO:0000256" key="4">
    <source>
        <dbReference type="ARBA" id="ARBA00022519"/>
    </source>
</evidence>
<dbReference type="InterPro" id="IPR011527">
    <property type="entry name" value="ABC1_TM_dom"/>
</dbReference>
<dbReference type="GO" id="GO:0005886">
    <property type="term" value="C:plasma membrane"/>
    <property type="evidence" value="ECO:0007669"/>
    <property type="project" value="UniProtKB-SubCell"/>
</dbReference>
<dbReference type="SUPFAM" id="SSF90123">
    <property type="entry name" value="ABC transporter transmembrane region"/>
    <property type="match status" value="1"/>
</dbReference>
<keyword evidence="9 12" id="KW-0472">Membrane</keyword>
<feature type="region of interest" description="Disordered" evidence="11">
    <location>
        <begin position="1"/>
        <end position="29"/>
    </location>
</feature>
<keyword evidence="6" id="KW-0547">Nucleotide-binding</keyword>
<dbReference type="GO" id="GO:0005524">
    <property type="term" value="F:ATP binding"/>
    <property type="evidence" value="ECO:0007669"/>
    <property type="project" value="UniProtKB-KW"/>
</dbReference>
<gene>
    <name evidence="15" type="ORF">QDX21_09480</name>
</gene>
<dbReference type="InterPro" id="IPR003439">
    <property type="entry name" value="ABC_transporter-like_ATP-bd"/>
</dbReference>
<evidence type="ECO:0000313" key="15">
    <source>
        <dbReference type="EMBL" id="WGH92531.1"/>
    </source>
</evidence>
<reference evidence="15 16" key="1">
    <citation type="submission" date="2023-03" db="EMBL/GenBank/DDBJ databases">
        <title>Complete genome sequences of several Auritidibacter ignavus strains isolated from ear infections.</title>
        <authorList>
            <person name="Baehr T."/>
            <person name="Baumhoegger A.M."/>
        </authorList>
    </citation>
    <scope>NUCLEOTIDE SEQUENCE [LARGE SCALE GENOMIC DNA]</scope>
    <source>
        <strain evidence="15 16">BABAE-6</strain>
    </source>
</reference>
<dbReference type="GO" id="GO:0016887">
    <property type="term" value="F:ATP hydrolysis activity"/>
    <property type="evidence" value="ECO:0007669"/>
    <property type="project" value="InterPro"/>
</dbReference>
<dbReference type="Gene3D" id="3.40.50.300">
    <property type="entry name" value="P-loop containing nucleotide triphosphate hydrolases"/>
    <property type="match status" value="1"/>
</dbReference>
<evidence type="ECO:0000256" key="5">
    <source>
        <dbReference type="ARBA" id="ARBA00022692"/>
    </source>
</evidence>
<dbReference type="InterPro" id="IPR039421">
    <property type="entry name" value="Type_1_exporter"/>
</dbReference>
<dbReference type="Pfam" id="PF00005">
    <property type="entry name" value="ABC_tran"/>
    <property type="match status" value="1"/>
</dbReference>
<proteinExistence type="inferred from homology"/>
<dbReference type="RefSeq" id="WP_279674580.1">
    <property type="nucleotide sequence ID" value="NZ_CP122566.1"/>
</dbReference>
<evidence type="ECO:0000256" key="11">
    <source>
        <dbReference type="SAM" id="MobiDB-lite"/>
    </source>
</evidence>
<dbReference type="Proteomes" id="UP001224674">
    <property type="component" value="Chromosome"/>
</dbReference>
<feature type="domain" description="ABC transporter" evidence="13">
    <location>
        <begin position="367"/>
        <end position="600"/>
    </location>
</feature>
<keyword evidence="16" id="KW-1185">Reference proteome</keyword>
<keyword evidence="2" id="KW-0813">Transport</keyword>
<evidence type="ECO:0000256" key="10">
    <source>
        <dbReference type="ARBA" id="ARBA00023455"/>
    </source>
</evidence>
<dbReference type="AlphaFoldDB" id="A0AAJ6AM63"/>
<feature type="transmembrane region" description="Helical" evidence="12">
    <location>
        <begin position="277"/>
        <end position="299"/>
    </location>
</feature>
<dbReference type="InterPro" id="IPR036640">
    <property type="entry name" value="ABC1_TM_sf"/>
</dbReference>
<feature type="transmembrane region" description="Helical" evidence="12">
    <location>
        <begin position="305"/>
        <end position="324"/>
    </location>
</feature>
<dbReference type="Gene3D" id="1.20.1560.10">
    <property type="entry name" value="ABC transporter type 1, transmembrane domain"/>
    <property type="match status" value="1"/>
</dbReference>
<dbReference type="PANTHER" id="PTHR43394:SF1">
    <property type="entry name" value="ATP-BINDING CASSETTE SUB-FAMILY B MEMBER 10, MITOCHONDRIAL"/>
    <property type="match status" value="1"/>
</dbReference>
<evidence type="ECO:0000259" key="13">
    <source>
        <dbReference type="PROSITE" id="PS50893"/>
    </source>
</evidence>
<dbReference type="Pfam" id="PF00664">
    <property type="entry name" value="ABC_membrane"/>
    <property type="match status" value="1"/>
</dbReference>
<dbReference type="PROSITE" id="PS50893">
    <property type="entry name" value="ABC_TRANSPORTER_2"/>
    <property type="match status" value="1"/>
</dbReference>
<dbReference type="InterPro" id="IPR017871">
    <property type="entry name" value="ABC_transporter-like_CS"/>
</dbReference>
<dbReference type="SMART" id="SM00382">
    <property type="entry name" value="AAA"/>
    <property type="match status" value="1"/>
</dbReference>